<protein>
    <submittedName>
        <fullName evidence="1">Uncharacterized protein</fullName>
    </submittedName>
</protein>
<dbReference type="Proteomes" id="UP001145742">
    <property type="component" value="Unassembled WGS sequence"/>
</dbReference>
<organism evidence="1 2">
    <name type="scientific">Willisornis vidua</name>
    <name type="common">Xingu scale-backed antbird</name>
    <dbReference type="NCBI Taxonomy" id="1566151"/>
    <lineage>
        <taxon>Eukaryota</taxon>
        <taxon>Metazoa</taxon>
        <taxon>Chordata</taxon>
        <taxon>Craniata</taxon>
        <taxon>Vertebrata</taxon>
        <taxon>Euteleostomi</taxon>
        <taxon>Archelosauria</taxon>
        <taxon>Archosauria</taxon>
        <taxon>Dinosauria</taxon>
        <taxon>Saurischia</taxon>
        <taxon>Theropoda</taxon>
        <taxon>Coelurosauria</taxon>
        <taxon>Aves</taxon>
        <taxon>Neognathae</taxon>
        <taxon>Neoaves</taxon>
        <taxon>Telluraves</taxon>
        <taxon>Australaves</taxon>
        <taxon>Passeriformes</taxon>
        <taxon>Thamnophilidae</taxon>
        <taxon>Willisornis</taxon>
    </lineage>
</organism>
<proteinExistence type="predicted"/>
<accession>A0ABQ9D7Y6</accession>
<keyword evidence="2" id="KW-1185">Reference proteome</keyword>
<evidence type="ECO:0000313" key="2">
    <source>
        <dbReference type="Proteomes" id="UP001145742"/>
    </source>
</evidence>
<reference evidence="1" key="1">
    <citation type="submission" date="2019-10" db="EMBL/GenBank/DDBJ databases">
        <authorList>
            <person name="Soares A.E.R."/>
            <person name="Aleixo A."/>
            <person name="Schneider P."/>
            <person name="Miyaki C.Y."/>
            <person name="Schneider M.P."/>
            <person name="Mello C."/>
            <person name="Vasconcelos A.T.R."/>
        </authorList>
    </citation>
    <scope>NUCLEOTIDE SEQUENCE</scope>
    <source>
        <tissue evidence="1">Muscle</tissue>
    </source>
</reference>
<name>A0ABQ9D7Y6_9PASS</name>
<evidence type="ECO:0000313" key="1">
    <source>
        <dbReference type="EMBL" id="KAJ7416085.1"/>
    </source>
</evidence>
<comment type="caution">
    <text evidence="1">The sequence shown here is derived from an EMBL/GenBank/DDBJ whole genome shotgun (WGS) entry which is preliminary data.</text>
</comment>
<sequence>MFLNTFMDEESTISLGNLCQGLTTIMSSFGSCQQIECHLDTAMELVRIERGLAKDVVIITIFTTTSGASHGMPAILLNWLLAS</sequence>
<gene>
    <name evidence="1" type="ORF">WISP_74023</name>
</gene>
<dbReference type="EMBL" id="WHWB01033865">
    <property type="protein sequence ID" value="KAJ7416085.1"/>
    <property type="molecule type" value="Genomic_DNA"/>
</dbReference>